<dbReference type="PANTHER" id="PTHR48081">
    <property type="entry name" value="AB HYDROLASE SUPERFAMILY PROTEIN C4A8.06C"/>
    <property type="match status" value="1"/>
</dbReference>
<name>A0A6C0P9R2_9BACL</name>
<reference evidence="4 5" key="1">
    <citation type="submission" date="2020-02" db="EMBL/GenBank/DDBJ databases">
        <title>Paenibacillus sp. nov., isolated from rhizosphere soil of tomato.</title>
        <authorList>
            <person name="Weon H.-Y."/>
            <person name="Lee S.A."/>
        </authorList>
    </citation>
    <scope>NUCLEOTIDE SEQUENCE [LARGE SCALE GENOMIC DNA]</scope>
    <source>
        <strain evidence="4 5">14171R-81</strain>
    </source>
</reference>
<evidence type="ECO:0000259" key="3">
    <source>
        <dbReference type="Pfam" id="PF07859"/>
    </source>
</evidence>
<dbReference type="Pfam" id="PF07859">
    <property type="entry name" value="Abhydrolase_3"/>
    <property type="match status" value="1"/>
</dbReference>
<dbReference type="EMBL" id="CP048286">
    <property type="protein sequence ID" value="QHW35219.1"/>
    <property type="molecule type" value="Genomic_DNA"/>
</dbReference>
<protein>
    <submittedName>
        <fullName evidence="4">Alpha/beta hydrolase</fullName>
    </submittedName>
</protein>
<dbReference type="KEGG" id="prz:GZH47_21870"/>
<dbReference type="Gene3D" id="3.40.50.1820">
    <property type="entry name" value="alpha/beta hydrolase"/>
    <property type="match status" value="1"/>
</dbReference>
<dbReference type="InterPro" id="IPR013094">
    <property type="entry name" value="AB_hydrolase_3"/>
</dbReference>
<comment type="similarity">
    <text evidence="1">Belongs to the 'GDXG' lipolytic enzyme family.</text>
</comment>
<feature type="domain" description="Alpha/beta hydrolase fold-3" evidence="3">
    <location>
        <begin position="27"/>
        <end position="194"/>
    </location>
</feature>
<dbReference type="SUPFAM" id="SSF53474">
    <property type="entry name" value="alpha/beta-Hydrolases"/>
    <property type="match status" value="1"/>
</dbReference>
<keyword evidence="2 4" id="KW-0378">Hydrolase</keyword>
<evidence type="ECO:0000313" key="5">
    <source>
        <dbReference type="Proteomes" id="UP000479114"/>
    </source>
</evidence>
<organism evidence="4 5">
    <name type="scientific">Paenibacillus rhizovicinus</name>
    <dbReference type="NCBI Taxonomy" id="2704463"/>
    <lineage>
        <taxon>Bacteria</taxon>
        <taxon>Bacillati</taxon>
        <taxon>Bacillota</taxon>
        <taxon>Bacilli</taxon>
        <taxon>Bacillales</taxon>
        <taxon>Paenibacillaceae</taxon>
        <taxon>Paenibacillus</taxon>
    </lineage>
</organism>
<dbReference type="AlphaFoldDB" id="A0A6C0P9R2"/>
<accession>A0A6C0P9R2</accession>
<evidence type="ECO:0000313" key="4">
    <source>
        <dbReference type="EMBL" id="QHW35219.1"/>
    </source>
</evidence>
<dbReference type="GO" id="GO:0004806">
    <property type="term" value="F:triacylglycerol lipase activity"/>
    <property type="evidence" value="ECO:0007669"/>
    <property type="project" value="TreeGrafter"/>
</dbReference>
<dbReference type="PANTHER" id="PTHR48081:SF30">
    <property type="entry name" value="ACETYL-HYDROLASE LIPR-RELATED"/>
    <property type="match status" value="1"/>
</dbReference>
<evidence type="ECO:0000256" key="1">
    <source>
        <dbReference type="ARBA" id="ARBA00010515"/>
    </source>
</evidence>
<dbReference type="InterPro" id="IPR029058">
    <property type="entry name" value="AB_hydrolase_fold"/>
</dbReference>
<gene>
    <name evidence="4" type="ORF">GZH47_21870</name>
</gene>
<keyword evidence="5" id="KW-1185">Reference proteome</keyword>
<evidence type="ECO:0000256" key="2">
    <source>
        <dbReference type="ARBA" id="ARBA00022801"/>
    </source>
</evidence>
<dbReference type="InterPro" id="IPR050300">
    <property type="entry name" value="GDXG_lipolytic_enzyme"/>
</dbReference>
<dbReference type="Proteomes" id="UP000479114">
    <property type="component" value="Chromosome"/>
</dbReference>
<proteinExistence type="inferred from homology"/>
<sequence>MLVRVYPFVFPGPRTPADFQHHAAYLASKGVVAICVDYRNGHDEGFTPIQAICDVKSAVRWVREHAADIGVDPEKIVVCGSSAGGYISVSAIMFEHMNNDGDHLSTNHMPNALVIFGAGMDAVDIMTRRYPELLEQAREMSPYHNVKHCLPPTLWMIGTADDLLEQNRDFVARMAAAGNDIAWVAYDGMEHGFFLHGRHENRPLEATKMKIEEFLKSIALIHA</sequence>